<dbReference type="Pfam" id="PF03002">
    <property type="entry name" value="Somatostatin"/>
    <property type="match status" value="1"/>
</dbReference>
<dbReference type="STRING" id="33528.ENSGAFP00000019655"/>
<organism evidence="8 9">
    <name type="scientific">Gambusia affinis</name>
    <name type="common">Western mosquitofish</name>
    <name type="synonym">Heterandria affinis</name>
    <dbReference type="NCBI Taxonomy" id="33528"/>
    <lineage>
        <taxon>Eukaryota</taxon>
        <taxon>Metazoa</taxon>
        <taxon>Chordata</taxon>
        <taxon>Craniata</taxon>
        <taxon>Vertebrata</taxon>
        <taxon>Euteleostomi</taxon>
        <taxon>Actinopterygii</taxon>
        <taxon>Neopterygii</taxon>
        <taxon>Teleostei</taxon>
        <taxon>Neoteleostei</taxon>
        <taxon>Acanthomorphata</taxon>
        <taxon>Ovalentaria</taxon>
        <taxon>Atherinomorphae</taxon>
        <taxon>Cyprinodontiformes</taxon>
        <taxon>Poeciliidae</taxon>
        <taxon>Poeciliinae</taxon>
        <taxon>Gambusia</taxon>
    </lineage>
</organism>
<dbReference type="EMBL" id="NHOQ01002301">
    <property type="protein sequence ID" value="PWA18447.1"/>
    <property type="molecule type" value="Genomic_DNA"/>
</dbReference>
<name>A0A315V5P3_GAMAF</name>
<proteinExistence type="inferred from homology"/>
<evidence type="ECO:0000256" key="6">
    <source>
        <dbReference type="ARBA" id="ARBA00023157"/>
    </source>
</evidence>
<comment type="caution">
    <text evidence="8">The sequence shown here is derived from an EMBL/GenBank/DDBJ whole genome shotgun (WGS) entry which is preliminary data.</text>
</comment>
<comment type="function">
    <text evidence="1">Somatostatin inhibits the release of somatotropin.</text>
</comment>
<evidence type="ECO:0000256" key="5">
    <source>
        <dbReference type="ARBA" id="ARBA00022702"/>
    </source>
</evidence>
<evidence type="ECO:0000256" key="2">
    <source>
        <dbReference type="ARBA" id="ARBA00004613"/>
    </source>
</evidence>
<comment type="similarity">
    <text evidence="3">Belongs to the somatostatin family.</text>
</comment>
<evidence type="ECO:0000256" key="1">
    <source>
        <dbReference type="ARBA" id="ARBA00003524"/>
    </source>
</evidence>
<dbReference type="AlphaFoldDB" id="A0A315V5P3"/>
<protein>
    <recommendedName>
        <fullName evidence="7">Somatostatin/Cortistatin C-terminal domain-containing protein</fullName>
    </recommendedName>
</protein>
<dbReference type="InterPro" id="IPR018142">
    <property type="entry name" value="Somatostatin/Cortistatin_C"/>
</dbReference>
<feature type="domain" description="Somatostatin/Cortistatin C-terminal" evidence="7">
    <location>
        <begin position="264"/>
        <end position="281"/>
    </location>
</feature>
<keyword evidence="6" id="KW-1015">Disulfide bond</keyword>
<evidence type="ECO:0000256" key="3">
    <source>
        <dbReference type="ARBA" id="ARBA00008327"/>
    </source>
</evidence>
<evidence type="ECO:0000259" key="7">
    <source>
        <dbReference type="Pfam" id="PF03002"/>
    </source>
</evidence>
<keyword evidence="9" id="KW-1185">Reference proteome</keyword>
<reference evidence="8 9" key="1">
    <citation type="journal article" date="2018" name="G3 (Bethesda)">
        <title>A High-Quality Reference Genome for the Invasive Mosquitofish Gambusia affinis Using a Chicago Library.</title>
        <authorList>
            <person name="Hoffberg S.L."/>
            <person name="Troendle N.J."/>
            <person name="Glenn T.C."/>
            <person name="Mahmud O."/>
            <person name="Louha S."/>
            <person name="Chalopin D."/>
            <person name="Bennetzen J.L."/>
            <person name="Mauricio R."/>
        </authorList>
    </citation>
    <scope>NUCLEOTIDE SEQUENCE [LARGE SCALE GENOMIC DNA]</scope>
    <source>
        <strain evidence="8">NE01/NJP1002.9</strain>
        <tissue evidence="8">Muscle</tissue>
    </source>
</reference>
<accession>A0A315V5P3</accession>
<evidence type="ECO:0000313" key="8">
    <source>
        <dbReference type="EMBL" id="PWA18447.1"/>
    </source>
</evidence>
<evidence type="ECO:0000256" key="4">
    <source>
        <dbReference type="ARBA" id="ARBA00022525"/>
    </source>
</evidence>
<dbReference type="GO" id="GO:0005179">
    <property type="term" value="F:hormone activity"/>
    <property type="evidence" value="ECO:0007669"/>
    <property type="project" value="UniProtKB-KW"/>
</dbReference>
<dbReference type="Proteomes" id="UP000250572">
    <property type="component" value="Unassembled WGS sequence"/>
</dbReference>
<dbReference type="GO" id="GO:0005576">
    <property type="term" value="C:extracellular region"/>
    <property type="evidence" value="ECO:0007669"/>
    <property type="project" value="UniProtKB-SubCell"/>
</dbReference>
<gene>
    <name evidence="8" type="ORF">CCH79_00009938</name>
</gene>
<keyword evidence="5" id="KW-0372">Hormone</keyword>
<evidence type="ECO:0000313" key="9">
    <source>
        <dbReference type="Proteomes" id="UP000250572"/>
    </source>
</evidence>
<keyword evidence="4" id="KW-0964">Secreted</keyword>
<comment type="subcellular location">
    <subcellularLocation>
        <location evidence="2">Secreted</location>
    </subcellularLocation>
</comment>
<sequence>MDAHPERPAFVWRKCETWQGNERERHRVTNVEQFKENIFGFITTYKSQYRARMEVFLISAEGISLNLSSTKMPMKTEEACCSSAFETQLLLRAAASKLPGFLLMGQLSPATSELSSFRLADGQRALNTGNQLFIDLTFTGKRKPIQVQERCSACEDSGNHGSPAAAEEATSHLWKVNFMSNTSHSDPTQCLSTAENDPGEAVTQGKSQGPWKCPAKFLGRGGVEDLLAQMSRSEVKAQQDDSVATSRGTGCRLNLERSIDTSARERKAGWKNFYWKGLTSC</sequence>